<dbReference type="RefSeq" id="XP_034240763.1">
    <property type="nucleotide sequence ID" value="XM_034384872.1"/>
</dbReference>
<dbReference type="SMART" id="SM00950">
    <property type="entry name" value="Piwi"/>
    <property type="match status" value="1"/>
</dbReference>
<feature type="compositionally biased region" description="Low complexity" evidence="8">
    <location>
        <begin position="30"/>
        <end position="45"/>
    </location>
</feature>
<feature type="region of interest" description="Disordered" evidence="8">
    <location>
        <begin position="1"/>
        <end position="137"/>
    </location>
</feature>
<sequence>MAGRGGRGLALLEALRKQKEEQPGGTPQEPTAAPTPALPAVAPLPKGRAALFQALAGGARSLPGPPAPAAEPASPASASPAAPAPGGRGSLLASLARGVRPQVETPSSPGSVTSSVEEVTSSTAKLAVSEEREEKPPVIRKGETGKVIKASANFVRLGCEPGKGFFEYEVRFNPECDSKQICFRILNSVSDAFGRVKNFDGVVLYLPIKLPEQTTLIKAKHPVDGSDVTVKIMYKKTRRMGECTHFYNVLLSKIFRVLNFTRMGRQHYNPSASSTIPQHKLEIWPGYVTAIEEYEGGIMLNINASHRVLRQMTCYDVIKEALGRSRDNWQSVVTKDLIGACVLTRYNDKLYRVDDIGFDMSPQDTFPDRGGGETSFVDYYKKQYDITIRDLKQPLLISKEKKKTGPKRGEEAQPDKLICLIPELCNMTGLTDSMRTNFTLMKDIATYTRITPNQRQMALKKFIRSVKENPDAGKVLSDWGLTIEDSTVSFDARVVQSEKIVFGNNKEITVGPKADWSRDATNSAVLTAVDLMAWAIVYVQKDSNIARDFADTLVRVGKQMGIEVVKPTFLPLPSENTNAYVKVLRENIKPPLQLVVTICPSSRDDRYAAIKKITCADMPIASQVINSKTISRPDKLRSIVQKIALQINCKLGGALWAVKIPFDDLKYVLFQDDFMVCGMDVYHDPTRKGASVTGFVASLNQPLTRWFSKVTFQTPGQELVDGLKLCLISALKKYHDVNGKFPDRIMMFRDGVGDGQLKYASEWEIPQLMSCFSIVSPTYSPKLTVVIVQKRINCRIFQQLGGNYDNPPPGTVVDHTVTRRNYYDFFLVSQFSNQGTVTPTHYIVIHDGCQMKVDHVQRIAYKLTHMYYNWPGTVRVPAPCQYAHKLAELVGKSIQKDYSDKLSDRLFFL</sequence>
<feature type="compositionally biased region" description="Basic and acidic residues" evidence="8">
    <location>
        <begin position="128"/>
        <end position="137"/>
    </location>
</feature>
<evidence type="ECO:0000313" key="11">
    <source>
        <dbReference type="Proteomes" id="UP000515158"/>
    </source>
</evidence>
<feature type="compositionally biased region" description="Low complexity" evidence="8">
    <location>
        <begin position="103"/>
        <end position="123"/>
    </location>
</feature>
<dbReference type="SMART" id="SM00949">
    <property type="entry name" value="PAZ"/>
    <property type="match status" value="1"/>
</dbReference>
<evidence type="ECO:0000259" key="9">
    <source>
        <dbReference type="PROSITE" id="PS50821"/>
    </source>
</evidence>
<keyword evidence="4" id="KW-0221">Differentiation</keyword>
<feature type="compositionally biased region" description="Low complexity" evidence="8">
    <location>
        <begin position="70"/>
        <end position="85"/>
    </location>
</feature>
<keyword evidence="2" id="KW-0217">Developmental protein</keyword>
<proteinExistence type="inferred from homology"/>
<protein>
    <submittedName>
        <fullName evidence="12 13">Piwi-like protein Ago3 isoform X1</fullName>
    </submittedName>
</protein>
<evidence type="ECO:0000256" key="7">
    <source>
        <dbReference type="ARBA" id="ARBA00038291"/>
    </source>
</evidence>
<evidence type="ECO:0000313" key="14">
    <source>
        <dbReference type="RefSeq" id="XP_034240766.1"/>
    </source>
</evidence>
<evidence type="ECO:0000256" key="1">
    <source>
        <dbReference type="ARBA" id="ARBA00004496"/>
    </source>
</evidence>
<accession>A0A6P8Z2F4</accession>
<dbReference type="PROSITE" id="PS50821">
    <property type="entry name" value="PAZ"/>
    <property type="match status" value="1"/>
</dbReference>
<evidence type="ECO:0000256" key="2">
    <source>
        <dbReference type="ARBA" id="ARBA00022473"/>
    </source>
</evidence>
<dbReference type="GeneID" id="117645006"/>
<dbReference type="InterPro" id="IPR012337">
    <property type="entry name" value="RNaseH-like_sf"/>
</dbReference>
<dbReference type="InterPro" id="IPR036397">
    <property type="entry name" value="RNaseH_sf"/>
</dbReference>
<dbReference type="Gene3D" id="2.170.260.10">
    <property type="entry name" value="paz domain"/>
    <property type="match status" value="1"/>
</dbReference>
<dbReference type="RefSeq" id="XP_034240767.1">
    <property type="nucleotide sequence ID" value="XM_034384876.1"/>
</dbReference>
<keyword evidence="11" id="KW-1185">Reference proteome</keyword>
<dbReference type="GO" id="GO:0140965">
    <property type="term" value="P:secondary piRNA processing"/>
    <property type="evidence" value="ECO:0007669"/>
    <property type="project" value="UniProtKB-ARBA"/>
</dbReference>
<dbReference type="PANTHER" id="PTHR22891">
    <property type="entry name" value="EUKARYOTIC TRANSLATION INITIATION FACTOR 2C"/>
    <property type="match status" value="1"/>
</dbReference>
<gene>
    <name evidence="12 13 14 15" type="primary">LOC117645006</name>
</gene>
<dbReference type="Gene3D" id="3.40.50.2300">
    <property type="match status" value="1"/>
</dbReference>
<keyword evidence="6" id="KW-0943">RNA-mediated gene silencing</keyword>
<name>A0A6P8Z2F4_THRPL</name>
<keyword evidence="5" id="KW-0694">RNA-binding</keyword>
<keyword evidence="3" id="KW-0963">Cytoplasm</keyword>
<dbReference type="Pfam" id="PF02170">
    <property type="entry name" value="PAZ"/>
    <property type="match status" value="1"/>
</dbReference>
<dbReference type="KEGG" id="tpal:117645006"/>
<dbReference type="InterPro" id="IPR003100">
    <property type="entry name" value="PAZ_dom"/>
</dbReference>
<dbReference type="SUPFAM" id="SSF53098">
    <property type="entry name" value="Ribonuclease H-like"/>
    <property type="match status" value="1"/>
</dbReference>
<dbReference type="RefSeq" id="XP_034240764.1">
    <property type="nucleotide sequence ID" value="XM_034384873.1"/>
</dbReference>
<evidence type="ECO:0000256" key="5">
    <source>
        <dbReference type="ARBA" id="ARBA00022884"/>
    </source>
</evidence>
<reference evidence="12 13" key="1">
    <citation type="submission" date="2025-04" db="UniProtKB">
        <authorList>
            <consortium name="RefSeq"/>
        </authorList>
    </citation>
    <scope>IDENTIFICATION</scope>
    <source>
        <tissue evidence="12 13">Total insect</tissue>
    </source>
</reference>
<dbReference type="CDD" id="cd02845">
    <property type="entry name" value="PAZ_piwi_like"/>
    <property type="match status" value="1"/>
</dbReference>
<dbReference type="InterPro" id="IPR003165">
    <property type="entry name" value="Piwi"/>
</dbReference>
<dbReference type="Pfam" id="PF02171">
    <property type="entry name" value="Piwi"/>
    <property type="match status" value="1"/>
</dbReference>
<feature type="domain" description="Piwi" evidence="10">
    <location>
        <begin position="594"/>
        <end position="895"/>
    </location>
</feature>
<comment type="similarity">
    <text evidence="7">Belongs to the argonaute family. Piwi subfamily.</text>
</comment>
<evidence type="ECO:0000256" key="3">
    <source>
        <dbReference type="ARBA" id="ARBA00022490"/>
    </source>
</evidence>
<dbReference type="GO" id="GO:0003723">
    <property type="term" value="F:RNA binding"/>
    <property type="evidence" value="ECO:0007669"/>
    <property type="project" value="UniProtKB-KW"/>
</dbReference>
<feature type="domain" description="PAZ" evidence="9">
    <location>
        <begin position="313"/>
        <end position="429"/>
    </location>
</feature>
<dbReference type="Gene3D" id="3.30.420.10">
    <property type="entry name" value="Ribonuclease H-like superfamily/Ribonuclease H"/>
    <property type="match status" value="1"/>
</dbReference>
<dbReference type="InterPro" id="IPR036085">
    <property type="entry name" value="PAZ_dom_sf"/>
</dbReference>
<dbReference type="SUPFAM" id="SSF101690">
    <property type="entry name" value="PAZ domain"/>
    <property type="match status" value="1"/>
</dbReference>
<dbReference type="CDD" id="cd04658">
    <property type="entry name" value="Piwi_piwi-like_Euk"/>
    <property type="match status" value="1"/>
</dbReference>
<evidence type="ECO:0000256" key="4">
    <source>
        <dbReference type="ARBA" id="ARBA00022782"/>
    </source>
</evidence>
<evidence type="ECO:0000256" key="6">
    <source>
        <dbReference type="ARBA" id="ARBA00023158"/>
    </source>
</evidence>
<dbReference type="PROSITE" id="PS50822">
    <property type="entry name" value="PIWI"/>
    <property type="match status" value="1"/>
</dbReference>
<dbReference type="RefSeq" id="XP_034240766.1">
    <property type="nucleotide sequence ID" value="XM_034384875.1"/>
</dbReference>
<evidence type="ECO:0000313" key="12">
    <source>
        <dbReference type="RefSeq" id="XP_034240763.1"/>
    </source>
</evidence>
<evidence type="ECO:0000256" key="8">
    <source>
        <dbReference type="SAM" id="MobiDB-lite"/>
    </source>
</evidence>
<dbReference type="Pfam" id="PF23278">
    <property type="entry name" value="Piwi_N"/>
    <property type="match status" value="1"/>
</dbReference>
<dbReference type="FunFam" id="3.30.420.10:FF:000014">
    <property type="entry name" value="Piwi-like RNA-mediated gene silencing 1"/>
    <property type="match status" value="1"/>
</dbReference>
<evidence type="ECO:0000259" key="10">
    <source>
        <dbReference type="PROSITE" id="PS50822"/>
    </source>
</evidence>
<organism evidence="15">
    <name type="scientific">Thrips palmi</name>
    <name type="common">Melon thrips</name>
    <dbReference type="NCBI Taxonomy" id="161013"/>
    <lineage>
        <taxon>Eukaryota</taxon>
        <taxon>Metazoa</taxon>
        <taxon>Ecdysozoa</taxon>
        <taxon>Arthropoda</taxon>
        <taxon>Hexapoda</taxon>
        <taxon>Insecta</taxon>
        <taxon>Pterygota</taxon>
        <taxon>Neoptera</taxon>
        <taxon>Paraneoptera</taxon>
        <taxon>Thysanoptera</taxon>
        <taxon>Terebrantia</taxon>
        <taxon>Thripoidea</taxon>
        <taxon>Thripidae</taxon>
        <taxon>Thrips</taxon>
    </lineage>
</organism>
<dbReference type="OrthoDB" id="445936at2759"/>
<evidence type="ECO:0000313" key="13">
    <source>
        <dbReference type="RefSeq" id="XP_034240764.1"/>
    </source>
</evidence>
<comment type="subcellular location">
    <subcellularLocation>
        <location evidence="1">Cytoplasm</location>
    </subcellularLocation>
</comment>
<dbReference type="GO" id="GO:0030154">
    <property type="term" value="P:cell differentiation"/>
    <property type="evidence" value="ECO:0007669"/>
    <property type="project" value="UniProtKB-KW"/>
</dbReference>
<dbReference type="GO" id="GO:0005737">
    <property type="term" value="C:cytoplasm"/>
    <property type="evidence" value="ECO:0007669"/>
    <property type="project" value="UniProtKB-SubCell"/>
</dbReference>
<dbReference type="Proteomes" id="UP000515158">
    <property type="component" value="Unplaced"/>
</dbReference>
<evidence type="ECO:0000313" key="15">
    <source>
        <dbReference type="RefSeq" id="XP_034240767.1"/>
    </source>
</evidence>
<dbReference type="AlphaFoldDB" id="A0A6P8Z2F4"/>
<dbReference type="FunFam" id="2.170.260.10:FF:000003">
    <property type="entry name" value="Piwi-like RNA-mediated gene silencing 2"/>
    <property type="match status" value="1"/>
</dbReference>